<organism evidence="1 2">
    <name type="scientific">Helicovermis profundi</name>
    <dbReference type="NCBI Taxonomy" id="3065157"/>
    <lineage>
        <taxon>Bacteria</taxon>
        <taxon>Bacillati</taxon>
        <taxon>Bacillota</taxon>
        <taxon>Clostridia</taxon>
        <taxon>Helicovermis</taxon>
    </lineage>
</organism>
<gene>
    <name evidence="1" type="ORF">HLPR_03630</name>
</gene>
<proteinExistence type="predicted"/>
<dbReference type="AlphaFoldDB" id="A0AAU9E8F6"/>
<evidence type="ECO:0000313" key="1">
    <source>
        <dbReference type="EMBL" id="BEP28032.1"/>
    </source>
</evidence>
<dbReference type="EMBL" id="AP028654">
    <property type="protein sequence ID" value="BEP28032.1"/>
    <property type="molecule type" value="Genomic_DNA"/>
</dbReference>
<keyword evidence="2" id="KW-1185">Reference proteome</keyword>
<sequence length="735" mass="83495">MKIANSFLNKLNILNSENKNNSAKKNIDSDSSFKYKDIINNLQSEKQSGIKEALRKMDRANISVDKTSANEVNNFLKNSKGSLESKLKTIDMAISKDVDLTEKNLSSMNSAINSEANKADMIESLTNSSSEDIANLKNDDAIKAVNKLNLDDNIKEKIISEIKNGSSLKEATVKVLESEYGLKIDLKGEMNILINDSGKESKIISFKDMLKLVKRLEKLKSIVDSFDMEKLKKLIVNSNITSDKLIKSLDKIISLSESNTKILENSKGDLLKNEVNIILNGLKNISDDVNLIVKETENKLDSIGENKELDNIENMYNNDETKENDFNIKENELEKNLENIENFIDEINNLIADDSNVLNNFIDESNLERKSDVKMFLRKEITAKIIEVKDEFQKSKSLISDNLEKAVNSNATSKEKITDIISKAIEKLDNIVMKSDINLYTSMKNERDLIKMSSDLSDALKYLNKGDKAKSLSIIKNVKKSIDKIIFDPSIKRVEVQLNLKAKELLSKQNIETTLNTKNEVGAREIVELMRSLGLNHEYEVSEKMYYNKDMVDNLEIKDNLKMALLKILSDEKLSNTIVESAKEMLGDLTGEQLLNKNNLNAQKETLIFNIPITLYEKKENVKMYVNSNKKGGRIDWKNCSLYFVLDLQRYGETGIKIDINDKNINVTVSNDNDEIVSKVDPLVDNLFNEFKSVGFNPVKINYKKLNIVNKDNKKNNTKTEEKIQAKNEGFDFKI</sequence>
<dbReference type="KEGG" id="hprf:HLPR_03630"/>
<evidence type="ECO:0008006" key="3">
    <source>
        <dbReference type="Google" id="ProtNLM"/>
    </source>
</evidence>
<reference evidence="1 2" key="1">
    <citation type="submission" date="2023-08" db="EMBL/GenBank/DDBJ databases">
        <title>Helicovermis profunda gen. nov., sp. nov., a novel mesophilic, fermentative bacterium within the Bacillota from a deep-sea hydrothermal vent chimney.</title>
        <authorList>
            <person name="Miyazaki U."/>
            <person name="Mizutani D."/>
            <person name="Hashimoto Y."/>
            <person name="Tame A."/>
            <person name="Sawayama S."/>
            <person name="Miyazaki J."/>
            <person name="Takai K."/>
            <person name="Nakagawa S."/>
        </authorList>
    </citation>
    <scope>NUCLEOTIDE SEQUENCE [LARGE SCALE GENOMIC DNA]</scope>
    <source>
        <strain evidence="1 2">S502</strain>
    </source>
</reference>
<dbReference type="RefSeq" id="WP_338536382.1">
    <property type="nucleotide sequence ID" value="NZ_AP028654.1"/>
</dbReference>
<dbReference type="Proteomes" id="UP001321786">
    <property type="component" value="Chromosome"/>
</dbReference>
<accession>A0AAU9E8F6</accession>
<evidence type="ECO:0000313" key="2">
    <source>
        <dbReference type="Proteomes" id="UP001321786"/>
    </source>
</evidence>
<protein>
    <recommendedName>
        <fullName evidence="3">Flagellar hook-length control protein-like C-terminal domain-containing protein</fullName>
    </recommendedName>
</protein>
<name>A0AAU9E8F6_9FIRM</name>